<organism evidence="15 16">
    <name type="scientific">Undibacterium hunanense</name>
    <dbReference type="NCBI Taxonomy" id="2762292"/>
    <lineage>
        <taxon>Bacteria</taxon>
        <taxon>Pseudomonadati</taxon>
        <taxon>Pseudomonadota</taxon>
        <taxon>Betaproteobacteria</taxon>
        <taxon>Burkholderiales</taxon>
        <taxon>Oxalobacteraceae</taxon>
        <taxon>Undibacterium</taxon>
    </lineage>
</organism>
<proteinExistence type="inferred from homology"/>
<evidence type="ECO:0000256" key="10">
    <source>
        <dbReference type="ARBA" id="ARBA00023136"/>
    </source>
</evidence>
<evidence type="ECO:0000256" key="13">
    <source>
        <dbReference type="PIRNR" id="PIRNR016636"/>
    </source>
</evidence>
<evidence type="ECO:0000313" key="16">
    <source>
        <dbReference type="Proteomes" id="UP000650424"/>
    </source>
</evidence>
<keyword evidence="7 14" id="KW-0812">Transmembrane</keyword>
<feature type="transmembrane region" description="Helical" evidence="14">
    <location>
        <begin position="435"/>
        <end position="454"/>
    </location>
</feature>
<feature type="transmembrane region" description="Helical" evidence="14">
    <location>
        <begin position="153"/>
        <end position="170"/>
    </location>
</feature>
<dbReference type="InterPro" id="IPR024194">
    <property type="entry name" value="Ac/AlaTfrase_AlgI/DltB"/>
</dbReference>
<evidence type="ECO:0000256" key="8">
    <source>
        <dbReference type="ARBA" id="ARBA00022841"/>
    </source>
</evidence>
<dbReference type="PIRSF" id="PIRSF500217">
    <property type="entry name" value="AlgI"/>
    <property type="match status" value="1"/>
</dbReference>
<dbReference type="Pfam" id="PF03062">
    <property type="entry name" value="MBOAT"/>
    <property type="match status" value="1"/>
</dbReference>
<keyword evidence="6 13" id="KW-0808">Transferase</keyword>
<evidence type="ECO:0000256" key="11">
    <source>
        <dbReference type="ARBA" id="ARBA00023315"/>
    </source>
</evidence>
<feature type="transmembrane region" description="Helical" evidence="14">
    <location>
        <begin position="76"/>
        <end position="94"/>
    </location>
</feature>
<keyword evidence="11 13" id="KW-0012">Acyltransferase</keyword>
<feature type="transmembrane region" description="Helical" evidence="14">
    <location>
        <begin position="360"/>
        <end position="377"/>
    </location>
</feature>
<keyword evidence="16" id="KW-1185">Reference proteome</keyword>
<evidence type="ECO:0000256" key="3">
    <source>
        <dbReference type="ARBA" id="ARBA00010323"/>
    </source>
</evidence>
<feature type="transmembrane region" description="Helical" evidence="14">
    <location>
        <begin position="404"/>
        <end position="423"/>
    </location>
</feature>
<dbReference type="PANTHER" id="PTHR13285:SF23">
    <property type="entry name" value="TEICHOIC ACID D-ALANYLTRANSFERASE"/>
    <property type="match status" value="1"/>
</dbReference>
<sequence length="467" mass="52888">MLFNSFTFLLFFIPVYGLFWLLPGWAARKSMLLVASYIFYAAWNPPYVILLMLSTLMDWLLANRIAASSSQLRRRLFLLISLVCNLGMLSYFKYGNFLLDTYADLCAALGWQFVHADHSIILPIGISFYTFASLSYTVDVYRGVLTSRYSLKDYALFVSFFPHLVAGPIVKANILMPQLEKPVMPDQHQVGWGFCLFLLGLLCKMVLADTLFAPLVNEVYAHPEQYGLLETWCAIFSFSGQIYFDFCGYSLCAIGLAKSMGFYFPENFNYPYTATSFSDFWRRWHISLSSWLRDYLYIPLGGNRHGWGRTYLALFATMLIGGLWHGASWMFVLWGALHGSFLIIERACTGRTIAAYLTPSVRRGLVFLLVTLAWIPFRAGSLEQAQAIGAGLLGQHHAGEYLDWSHALALAMMGLVVVGVTYLRDMSLDKLFARLGMSLQIALLFLCLLSLFVFSGTGKNAFLYFQF</sequence>
<keyword evidence="10 13" id="KW-0472">Membrane</keyword>
<keyword evidence="5 13" id="KW-1003">Cell membrane</keyword>
<comment type="caution">
    <text evidence="15">The sequence shown here is derived from an EMBL/GenBank/DDBJ whole genome shotgun (WGS) entry which is preliminary data.</text>
</comment>
<dbReference type="Proteomes" id="UP000650424">
    <property type="component" value="Unassembled WGS sequence"/>
</dbReference>
<reference evidence="15 16" key="1">
    <citation type="submission" date="2020-08" db="EMBL/GenBank/DDBJ databases">
        <title>Novel species isolated from subtropical streams in China.</title>
        <authorList>
            <person name="Lu H."/>
        </authorList>
    </citation>
    <scope>NUCLEOTIDE SEQUENCE [LARGE SCALE GENOMIC DNA]</scope>
    <source>
        <strain evidence="15 16">CY18W</strain>
    </source>
</reference>
<keyword evidence="9 14" id="KW-1133">Transmembrane helix</keyword>
<feature type="transmembrane region" description="Helical" evidence="14">
    <location>
        <begin position="190"/>
        <end position="207"/>
    </location>
</feature>
<protein>
    <recommendedName>
        <fullName evidence="4">Probable alginate O-acetylase AlgI</fullName>
    </recommendedName>
    <alternativeName>
        <fullName evidence="12">Alginate biosynthesis protein AlgI</fullName>
    </alternativeName>
</protein>
<evidence type="ECO:0000256" key="5">
    <source>
        <dbReference type="ARBA" id="ARBA00022475"/>
    </source>
</evidence>
<dbReference type="PIRSF" id="PIRSF016636">
    <property type="entry name" value="AlgI_DltB"/>
    <property type="match status" value="1"/>
</dbReference>
<dbReference type="PANTHER" id="PTHR13285">
    <property type="entry name" value="ACYLTRANSFERASE"/>
    <property type="match status" value="1"/>
</dbReference>
<dbReference type="InterPro" id="IPR051085">
    <property type="entry name" value="MB_O-acyltransferase"/>
</dbReference>
<dbReference type="InterPro" id="IPR004299">
    <property type="entry name" value="MBOAT_fam"/>
</dbReference>
<name>A0ABR6ZWV0_9BURK</name>
<evidence type="ECO:0000256" key="7">
    <source>
        <dbReference type="ARBA" id="ARBA00022692"/>
    </source>
</evidence>
<accession>A0ABR6ZWV0</accession>
<evidence type="ECO:0000256" key="6">
    <source>
        <dbReference type="ARBA" id="ARBA00022679"/>
    </source>
</evidence>
<evidence type="ECO:0000256" key="12">
    <source>
        <dbReference type="ARBA" id="ARBA00031030"/>
    </source>
</evidence>
<evidence type="ECO:0000256" key="1">
    <source>
        <dbReference type="ARBA" id="ARBA00004651"/>
    </source>
</evidence>
<feature type="transmembrane region" description="Helical" evidence="14">
    <location>
        <begin position="7"/>
        <end position="27"/>
    </location>
</feature>
<feature type="transmembrane region" description="Helical" evidence="14">
    <location>
        <begin position="120"/>
        <end position="141"/>
    </location>
</feature>
<dbReference type="InterPro" id="IPR028362">
    <property type="entry name" value="AlgI"/>
</dbReference>
<comment type="subcellular location">
    <subcellularLocation>
        <location evidence="1">Cell membrane</location>
        <topology evidence="1">Multi-pass membrane protein</topology>
    </subcellularLocation>
</comment>
<evidence type="ECO:0000256" key="4">
    <source>
        <dbReference type="ARBA" id="ARBA00016084"/>
    </source>
</evidence>
<feature type="transmembrane region" description="Helical" evidence="14">
    <location>
        <begin position="331"/>
        <end position="348"/>
    </location>
</feature>
<evidence type="ECO:0000256" key="9">
    <source>
        <dbReference type="ARBA" id="ARBA00022989"/>
    </source>
</evidence>
<dbReference type="EMBL" id="JACOGF010000014">
    <property type="protein sequence ID" value="MBC3920259.1"/>
    <property type="molecule type" value="Genomic_DNA"/>
</dbReference>
<evidence type="ECO:0000256" key="2">
    <source>
        <dbReference type="ARBA" id="ARBA00005182"/>
    </source>
</evidence>
<evidence type="ECO:0000313" key="15">
    <source>
        <dbReference type="EMBL" id="MBC3920259.1"/>
    </source>
</evidence>
<comment type="pathway">
    <text evidence="2">Glycan biosynthesis; alginate biosynthesis.</text>
</comment>
<gene>
    <name evidence="15" type="ORF">H8L32_22535</name>
</gene>
<keyword evidence="8" id="KW-0016">Alginate biosynthesis</keyword>
<comment type="similarity">
    <text evidence="3 13">Belongs to the membrane-bound acyltransferase family.</text>
</comment>
<dbReference type="RefSeq" id="WP_186949618.1">
    <property type="nucleotide sequence ID" value="NZ_JACOGF010000014.1"/>
</dbReference>
<evidence type="ECO:0000256" key="14">
    <source>
        <dbReference type="SAM" id="Phobius"/>
    </source>
</evidence>